<keyword evidence="1" id="KW-0812">Transmembrane</keyword>
<evidence type="ECO:0000313" key="5">
    <source>
        <dbReference type="Proteomes" id="UP000427108"/>
    </source>
</evidence>
<reference evidence="4 5" key="1">
    <citation type="submission" date="2019-11" db="EMBL/GenBank/DDBJ databases">
        <title>Isolation and Application of One Kind of P-Hydroxybenzoic Acid Degrading Bacterium in Mitigating Cropping Obstacle of Cucumber.</title>
        <authorList>
            <person name="Wu F."/>
            <person name="An Y."/>
        </authorList>
    </citation>
    <scope>NUCLEOTIDE SEQUENCE [LARGE SCALE GENOMIC DNA]</scope>
    <source>
        <strain evidence="4 5">P620</strain>
    </source>
</reference>
<dbReference type="Pfam" id="PF00563">
    <property type="entry name" value="EAL"/>
    <property type="match status" value="1"/>
</dbReference>
<feature type="domain" description="EAL" evidence="2">
    <location>
        <begin position="396"/>
        <end position="636"/>
    </location>
</feature>
<dbReference type="InterPro" id="IPR052155">
    <property type="entry name" value="Biofilm_reg_signaling"/>
</dbReference>
<dbReference type="SMART" id="SM00267">
    <property type="entry name" value="GGDEF"/>
    <property type="match status" value="1"/>
</dbReference>
<dbReference type="CDD" id="cd01949">
    <property type="entry name" value="GGDEF"/>
    <property type="match status" value="1"/>
</dbReference>
<dbReference type="PROSITE" id="PS50887">
    <property type="entry name" value="GGDEF"/>
    <property type="match status" value="1"/>
</dbReference>
<dbReference type="Pfam" id="PF00990">
    <property type="entry name" value="GGDEF"/>
    <property type="match status" value="1"/>
</dbReference>
<proteinExistence type="predicted"/>
<accession>A0A6B8MUV7</accession>
<keyword evidence="1" id="KW-1133">Transmembrane helix</keyword>
<dbReference type="OrthoDB" id="9804951at2"/>
<keyword evidence="1" id="KW-0472">Membrane</keyword>
<evidence type="ECO:0000313" key="4">
    <source>
        <dbReference type="EMBL" id="QGN38766.1"/>
    </source>
</evidence>
<dbReference type="NCBIfam" id="TIGR00254">
    <property type="entry name" value="GGDEF"/>
    <property type="match status" value="1"/>
</dbReference>
<dbReference type="InterPro" id="IPR029787">
    <property type="entry name" value="Nucleotide_cyclase"/>
</dbReference>
<dbReference type="InterPro" id="IPR001633">
    <property type="entry name" value="EAL_dom"/>
</dbReference>
<dbReference type="Gene3D" id="3.30.70.270">
    <property type="match status" value="1"/>
</dbReference>
<dbReference type="Proteomes" id="UP000427108">
    <property type="component" value="Chromosome"/>
</dbReference>
<dbReference type="SMART" id="SM00052">
    <property type="entry name" value="EAL"/>
    <property type="match status" value="1"/>
</dbReference>
<evidence type="ECO:0000259" key="2">
    <source>
        <dbReference type="PROSITE" id="PS50883"/>
    </source>
</evidence>
<dbReference type="Gene3D" id="3.20.20.450">
    <property type="entry name" value="EAL domain"/>
    <property type="match status" value="1"/>
</dbReference>
<dbReference type="InterPro" id="IPR035919">
    <property type="entry name" value="EAL_sf"/>
</dbReference>
<gene>
    <name evidence="4" type="ORF">GJ746_16355</name>
</gene>
<dbReference type="PROSITE" id="PS50883">
    <property type="entry name" value="EAL"/>
    <property type="match status" value="1"/>
</dbReference>
<dbReference type="InterPro" id="IPR043128">
    <property type="entry name" value="Rev_trsase/Diguanyl_cyclase"/>
</dbReference>
<dbReference type="RefSeq" id="WP_154681136.1">
    <property type="nucleotide sequence ID" value="NZ_CP046115.1"/>
</dbReference>
<evidence type="ECO:0000259" key="3">
    <source>
        <dbReference type="PROSITE" id="PS50887"/>
    </source>
</evidence>
<feature type="transmembrane region" description="Helical" evidence="1">
    <location>
        <begin position="166"/>
        <end position="188"/>
    </location>
</feature>
<evidence type="ECO:0000256" key="1">
    <source>
        <dbReference type="SAM" id="Phobius"/>
    </source>
</evidence>
<protein>
    <submittedName>
        <fullName evidence="4">EAL domain-containing protein</fullName>
    </submittedName>
</protein>
<dbReference type="PANTHER" id="PTHR44757">
    <property type="entry name" value="DIGUANYLATE CYCLASE DGCP"/>
    <property type="match status" value="1"/>
</dbReference>
<dbReference type="SUPFAM" id="SSF55073">
    <property type="entry name" value="Nucleotide cyclase"/>
    <property type="match status" value="1"/>
</dbReference>
<sequence>MNRILTAIILSLFIVTGYITYLVHERQSELQKLTRYTDSWSVSQIVSEYMRLEARLSAMGLGVKGSDHDEVRLRLEIMMSQIALLQQGDLGKFISKDPHRKAVVDHLIRLLDQLDKRLDKMTIPQLKLMLQEMSLLDGPLTSIASTSLARDIDIVNLTHDKIQNLYYIYSAISILLIVLCITLGLLMLKQNNTLRRAHVRMKLLANDLQVSKEKLQVQNRRLQYDAYHDSLTGMPNRLSFWQRLQEVVNLVRPYNGSAVVMLFDLDNFKDVNDTQGHDAGDKLLQELASRLSFFRKTSETLYRLGGDEFALVSQDLSEEMALERANVIREKISQPYQIYDSLIQIGACIGIVISDGESRTDYLYKCADLALYEAKKEGSGNVQIFRPGMLQRQQENKSFEDDLIQALNRGEFRVYYQPIADTMNGEIYGYEALVRWFHPIRGSVPPTEFIPVAEKIGLINQLGEWVLRTACEAAAGWSSPLKVSVNVSPVQLINSSLTDTVVSILRSTGLDPHRLDLEITESDVFNENTRSLEILSQLRELGVQISIDDFGTGYSSLSRLSYFPFDKIKIDRSFVINIPGQKDDLDIVRLIISMGKSLHMRIVAEGVETEEQLKSLRKLGCDLVQGYLIGKPGPLN</sequence>
<feature type="domain" description="GGDEF" evidence="3">
    <location>
        <begin position="256"/>
        <end position="387"/>
    </location>
</feature>
<dbReference type="InterPro" id="IPR000160">
    <property type="entry name" value="GGDEF_dom"/>
</dbReference>
<dbReference type="EMBL" id="CP046115">
    <property type="protein sequence ID" value="QGN38766.1"/>
    <property type="molecule type" value="Genomic_DNA"/>
</dbReference>
<dbReference type="PANTHER" id="PTHR44757:SF4">
    <property type="entry name" value="DIGUANYLATE CYCLASE DGCE-RELATED"/>
    <property type="match status" value="1"/>
</dbReference>
<dbReference type="SUPFAM" id="SSF141868">
    <property type="entry name" value="EAL domain-like"/>
    <property type="match status" value="1"/>
</dbReference>
<dbReference type="AlphaFoldDB" id="A0A6B8MUV7"/>
<name>A0A6B8MUV7_KLEOX</name>
<organism evidence="4 5">
    <name type="scientific">Klebsiella oxytoca</name>
    <dbReference type="NCBI Taxonomy" id="571"/>
    <lineage>
        <taxon>Bacteria</taxon>
        <taxon>Pseudomonadati</taxon>
        <taxon>Pseudomonadota</taxon>
        <taxon>Gammaproteobacteria</taxon>
        <taxon>Enterobacterales</taxon>
        <taxon>Enterobacteriaceae</taxon>
        <taxon>Klebsiella/Raoultella group</taxon>
        <taxon>Klebsiella</taxon>
    </lineage>
</organism>
<dbReference type="CDD" id="cd01948">
    <property type="entry name" value="EAL"/>
    <property type="match status" value="1"/>
</dbReference>